<dbReference type="AlphaFoldDB" id="A0A382B417"/>
<evidence type="ECO:0000313" key="1">
    <source>
        <dbReference type="EMBL" id="SVB08052.1"/>
    </source>
</evidence>
<reference evidence="1" key="1">
    <citation type="submission" date="2018-05" db="EMBL/GenBank/DDBJ databases">
        <authorList>
            <person name="Lanie J.A."/>
            <person name="Ng W.-L."/>
            <person name="Kazmierczak K.M."/>
            <person name="Andrzejewski T.M."/>
            <person name="Davidsen T.M."/>
            <person name="Wayne K.J."/>
            <person name="Tettelin H."/>
            <person name="Glass J.I."/>
            <person name="Rusch D."/>
            <person name="Podicherti R."/>
            <person name="Tsui H.-C.T."/>
            <person name="Winkler M.E."/>
        </authorList>
    </citation>
    <scope>NUCLEOTIDE SEQUENCE</scope>
</reference>
<gene>
    <name evidence="1" type="ORF">METZ01_LOCUS160906</name>
</gene>
<protein>
    <submittedName>
        <fullName evidence="1">Uncharacterized protein</fullName>
    </submittedName>
</protein>
<organism evidence="1">
    <name type="scientific">marine metagenome</name>
    <dbReference type="NCBI Taxonomy" id="408172"/>
    <lineage>
        <taxon>unclassified sequences</taxon>
        <taxon>metagenomes</taxon>
        <taxon>ecological metagenomes</taxon>
    </lineage>
</organism>
<sequence length="53" mass="5990">MFNGTVIKQTTITAIPRPKAASIFFDIAIKVHIPRKSDKAIFSIKTEVTKIFR</sequence>
<accession>A0A382B417</accession>
<proteinExistence type="predicted"/>
<name>A0A382B417_9ZZZZ</name>
<dbReference type="EMBL" id="UINC01027941">
    <property type="protein sequence ID" value="SVB08052.1"/>
    <property type="molecule type" value="Genomic_DNA"/>
</dbReference>